<dbReference type="OrthoDB" id="9807923at2"/>
<sequence>MIKKILIGLVSFIAIILLGAVFLPAQYHVERSITINASPSAIYPFLNNFSEWDKWSIWASLDPNQKLTVTGEVGKPGHKQEWDGPINGKGSMTIESYETNSFIKMNLKFDEPQPMLATSKFELKADGNQTKVIWHNEGDLDFPIGRYFGLFLDSMLGKDFESGLSKLKEVVEKK</sequence>
<reference evidence="1 2" key="1">
    <citation type="submission" date="2018-02" db="EMBL/GenBank/DDBJ databases">
        <title>Novel Leptospira species isolated from soil and water in Japan.</title>
        <authorList>
            <person name="Nakao R."/>
            <person name="Masuzawa T."/>
        </authorList>
    </citation>
    <scope>NUCLEOTIDE SEQUENCE [LARGE SCALE GENOMIC DNA]</scope>
    <source>
        <strain evidence="1 2">YH101</strain>
    </source>
</reference>
<dbReference type="InterPro" id="IPR023393">
    <property type="entry name" value="START-like_dom_sf"/>
</dbReference>
<dbReference type="Proteomes" id="UP000245133">
    <property type="component" value="Unassembled WGS sequence"/>
</dbReference>
<dbReference type="Pfam" id="PF10604">
    <property type="entry name" value="Polyketide_cyc2"/>
    <property type="match status" value="1"/>
</dbReference>
<evidence type="ECO:0000313" key="2">
    <source>
        <dbReference type="Proteomes" id="UP000245133"/>
    </source>
</evidence>
<comment type="caution">
    <text evidence="1">The sequence shown here is derived from an EMBL/GenBank/DDBJ whole genome shotgun (WGS) entry which is preliminary data.</text>
</comment>
<dbReference type="RefSeq" id="WP_108976384.1">
    <property type="nucleotide sequence ID" value="NZ_BFBB01000005.1"/>
</dbReference>
<dbReference type="CDD" id="cd07818">
    <property type="entry name" value="SRPBCC_1"/>
    <property type="match status" value="1"/>
</dbReference>
<organism evidence="1 2">
    <name type="scientific">Leptospira ryugenii</name>
    <dbReference type="NCBI Taxonomy" id="1917863"/>
    <lineage>
        <taxon>Bacteria</taxon>
        <taxon>Pseudomonadati</taxon>
        <taxon>Spirochaetota</taxon>
        <taxon>Spirochaetia</taxon>
        <taxon>Leptospirales</taxon>
        <taxon>Leptospiraceae</taxon>
        <taxon>Leptospira</taxon>
    </lineage>
</organism>
<evidence type="ECO:0000313" key="1">
    <source>
        <dbReference type="EMBL" id="GBF50455.1"/>
    </source>
</evidence>
<dbReference type="InterPro" id="IPR019587">
    <property type="entry name" value="Polyketide_cyclase/dehydratase"/>
</dbReference>
<name>A0A2P2E0N1_9LEPT</name>
<proteinExistence type="predicted"/>
<keyword evidence="2" id="KW-1185">Reference proteome</keyword>
<protein>
    <submittedName>
        <fullName evidence="1">Polyketide cyclase/dehydrase and lipid transport</fullName>
    </submittedName>
</protein>
<gene>
    <name evidence="1" type="ORF">LPTSP4_19800</name>
</gene>
<accession>A0A2P2E0N1</accession>
<dbReference type="EMBL" id="BFBB01000005">
    <property type="protein sequence ID" value="GBF50455.1"/>
    <property type="molecule type" value="Genomic_DNA"/>
</dbReference>
<dbReference type="AlphaFoldDB" id="A0A2P2E0N1"/>
<dbReference type="SUPFAM" id="SSF55961">
    <property type="entry name" value="Bet v1-like"/>
    <property type="match status" value="1"/>
</dbReference>
<dbReference type="Gene3D" id="3.30.530.20">
    <property type="match status" value="1"/>
</dbReference>